<dbReference type="Gene3D" id="3.30.160.390">
    <property type="entry name" value="Integrase, DNA-binding domain"/>
    <property type="match status" value="1"/>
</dbReference>
<dbReference type="EMBL" id="JAOCQF010000001">
    <property type="protein sequence ID" value="MCT8327944.1"/>
    <property type="molecule type" value="Genomic_DNA"/>
</dbReference>
<accession>A0ABT2NJ30</accession>
<dbReference type="Pfam" id="PF13356">
    <property type="entry name" value="Arm-DNA-bind_3"/>
    <property type="match status" value="1"/>
</dbReference>
<evidence type="ECO:0000256" key="4">
    <source>
        <dbReference type="ARBA" id="ARBA00023172"/>
    </source>
</evidence>
<evidence type="ECO:0000313" key="8">
    <source>
        <dbReference type="EMBL" id="MCT8327944.1"/>
    </source>
</evidence>
<keyword evidence="4" id="KW-0233">DNA recombination</keyword>
<dbReference type="PROSITE" id="PS51898">
    <property type="entry name" value="TYR_RECOMBINASE"/>
    <property type="match status" value="1"/>
</dbReference>
<dbReference type="PANTHER" id="PTHR30629:SF2">
    <property type="entry name" value="PROPHAGE INTEGRASE INTS-RELATED"/>
    <property type="match status" value="1"/>
</dbReference>
<dbReference type="InterPro" id="IPR010998">
    <property type="entry name" value="Integrase_recombinase_N"/>
</dbReference>
<evidence type="ECO:0000259" key="7">
    <source>
        <dbReference type="PROSITE" id="PS51900"/>
    </source>
</evidence>
<keyword evidence="2" id="KW-0229">DNA integration</keyword>
<evidence type="ECO:0000313" key="9">
    <source>
        <dbReference type="Proteomes" id="UP001205601"/>
    </source>
</evidence>
<comment type="caution">
    <text evidence="8">The sequence shown here is derived from an EMBL/GenBank/DDBJ whole genome shotgun (WGS) entry which is preliminary data.</text>
</comment>
<dbReference type="InterPro" id="IPR050808">
    <property type="entry name" value="Phage_Integrase"/>
</dbReference>
<keyword evidence="9" id="KW-1185">Reference proteome</keyword>
<evidence type="ECO:0000256" key="3">
    <source>
        <dbReference type="ARBA" id="ARBA00023125"/>
    </source>
</evidence>
<dbReference type="SUPFAM" id="SSF56349">
    <property type="entry name" value="DNA breaking-rejoining enzymes"/>
    <property type="match status" value="1"/>
</dbReference>
<dbReference type="InterPro" id="IPR002104">
    <property type="entry name" value="Integrase_catalytic"/>
</dbReference>
<dbReference type="RefSeq" id="WP_261493395.1">
    <property type="nucleotide sequence ID" value="NZ_JAOCQF010000001.1"/>
</dbReference>
<evidence type="ECO:0000256" key="1">
    <source>
        <dbReference type="ARBA" id="ARBA00008857"/>
    </source>
</evidence>
<sequence length="370" mass="41492">MRLTDILIKSLKVPATGQKTHFDDALPGFGVRVSQGGTKSFVVMFGTRRRLKTIGRYPDLSLAEARREAKRVQVDAATAIAALPRDEPVPFDTARDRFLADSKLRHKERTHTDYDRLLCRHFSFSKDMDTLTRADIVTAVEKLAATPSEQQHAFVAVRAMMNWCVKRGILDHSPVPALTFRSVTRSNVLSDPDLKAVYNRAVATGYPYGSIVQLLILSGQRRGEIAALRRSWIEGDLIVFPAGFTKNKREHRCPLSPLAQRLIEALPEIGDMLFPARGVPDHPFNGWGKSKERFDKPLEVAAYTLHDLRRTFSSNLARLGTPIHVTEKLLNHVSGTVSGVAAIYNRYSYLDEMRAALMLHDEYLAKLTAD</sequence>
<dbReference type="InterPro" id="IPR013762">
    <property type="entry name" value="Integrase-like_cat_sf"/>
</dbReference>
<dbReference type="PROSITE" id="PS51900">
    <property type="entry name" value="CB"/>
    <property type="match status" value="1"/>
</dbReference>
<keyword evidence="3 5" id="KW-0238">DNA-binding</keyword>
<evidence type="ECO:0000256" key="5">
    <source>
        <dbReference type="PROSITE-ProRule" id="PRU01248"/>
    </source>
</evidence>
<reference evidence="9" key="1">
    <citation type="submission" date="2023-07" db="EMBL/GenBank/DDBJ databases">
        <title>Defluviimonas sediminis sp. nov., isolated from mangrove sediment.</title>
        <authorList>
            <person name="Liu L."/>
            <person name="Li J."/>
            <person name="Huang Y."/>
            <person name="Pan J."/>
            <person name="Li M."/>
        </authorList>
    </citation>
    <scope>NUCLEOTIDE SEQUENCE [LARGE SCALE GENOMIC DNA]</scope>
    <source>
        <strain evidence="9">FT324</strain>
    </source>
</reference>
<dbReference type="InterPro" id="IPR011010">
    <property type="entry name" value="DNA_brk_join_enz"/>
</dbReference>
<dbReference type="PANTHER" id="PTHR30629">
    <property type="entry name" value="PROPHAGE INTEGRASE"/>
    <property type="match status" value="1"/>
</dbReference>
<dbReference type="InterPro" id="IPR025166">
    <property type="entry name" value="Integrase_DNA_bind_dom"/>
</dbReference>
<gene>
    <name evidence="8" type="ORF">N5I32_00280</name>
</gene>
<feature type="domain" description="Tyr recombinase" evidence="6">
    <location>
        <begin position="184"/>
        <end position="358"/>
    </location>
</feature>
<dbReference type="InterPro" id="IPR038488">
    <property type="entry name" value="Integrase_DNA-bd_sf"/>
</dbReference>
<dbReference type="InterPro" id="IPR044068">
    <property type="entry name" value="CB"/>
</dbReference>
<evidence type="ECO:0000256" key="2">
    <source>
        <dbReference type="ARBA" id="ARBA00022908"/>
    </source>
</evidence>
<dbReference type="CDD" id="cd00801">
    <property type="entry name" value="INT_P4_C"/>
    <property type="match status" value="1"/>
</dbReference>
<protein>
    <submittedName>
        <fullName evidence="8">Site-specific integrase</fullName>
    </submittedName>
</protein>
<comment type="similarity">
    <text evidence="1">Belongs to the 'phage' integrase family.</text>
</comment>
<organism evidence="8 9">
    <name type="scientific">Albidovulum sediminis</name>
    <dbReference type="NCBI Taxonomy" id="3066345"/>
    <lineage>
        <taxon>Bacteria</taxon>
        <taxon>Pseudomonadati</taxon>
        <taxon>Pseudomonadota</taxon>
        <taxon>Alphaproteobacteria</taxon>
        <taxon>Rhodobacterales</taxon>
        <taxon>Paracoccaceae</taxon>
        <taxon>Albidovulum</taxon>
    </lineage>
</organism>
<dbReference type="Gene3D" id="1.10.150.130">
    <property type="match status" value="1"/>
</dbReference>
<dbReference type="Proteomes" id="UP001205601">
    <property type="component" value="Unassembled WGS sequence"/>
</dbReference>
<name>A0ABT2NJ30_9RHOB</name>
<proteinExistence type="inferred from homology"/>
<dbReference type="Pfam" id="PF00589">
    <property type="entry name" value="Phage_integrase"/>
    <property type="match status" value="1"/>
</dbReference>
<evidence type="ECO:0000259" key="6">
    <source>
        <dbReference type="PROSITE" id="PS51898"/>
    </source>
</evidence>
<dbReference type="Gene3D" id="1.10.443.10">
    <property type="entry name" value="Intergrase catalytic core"/>
    <property type="match status" value="1"/>
</dbReference>
<feature type="domain" description="Core-binding (CB)" evidence="7">
    <location>
        <begin position="89"/>
        <end position="165"/>
    </location>
</feature>